<dbReference type="InterPro" id="IPR002470">
    <property type="entry name" value="Peptidase_S9A"/>
</dbReference>
<name>A0A4Q0YTT0_9GAMM</name>
<dbReference type="OrthoDB" id="9801421at2"/>
<keyword evidence="4" id="KW-0720">Serine protease</keyword>
<sequence length="671" mass="76693">MTHHGHTRVDDYYWMRDDNRTDPEVINHLEAENAHTESMLAHTRALQDSLFEELKGRIVKDDSSVPVKDGNFYYSTEVSGDNEYPVYVRADDFAGSNKAVLLDVNQLAAEHDYYNVSDVEVSIDGKLLAYSEDTVSRRMYTIKVKDLDTGKLLVDTLINTSGQIVWQNDNKAFYYIKKDEQTLLEYQVFKHRLGTEQSEDELVYEEKDLTFYTFLDKSKDDSEVYIWHYNTDCKGMSILSADDPNAKPEMFYPREHGLEYQVEKLGQDYFVKTNYKAVNFRLMKTNSADKHNIESWEDVVAPDDNALLEDFELFSNHLVYEQRENGVSTITVRELVTGSEYPLQFDETAFMAHMTGNSEMSASSVRIFYSSLTDPGSHFEYDLASGDKTLLKQKKVLGGFDKQNYQSERVMVTARDGKQVPVSLVYRKSLFKKDGTNPLYQYGYGSYGHTIEPSFSGNWVSLLDRGFVCAIAHIRGSEMLGRPWYEDGKMLNKMNTFNDFIDVTKALVDQKYCADDKVFAVGGSAGGLLMGAVMNLAPNLYTGIASHVPFVDVVTTMLDETIPLTTNEYGEWGNPNEKVYYDYMLSYSPYDNIEAKDYPHVLVTTGLHDSQVQYFEPMKWVAKLRDLKTNDTRLLFKTDMDAGHGGASGRFKSLHDKALEFAFFLDLLENQ</sequence>
<dbReference type="AlphaFoldDB" id="A0A4Q0YTT0"/>
<evidence type="ECO:0000313" key="8">
    <source>
        <dbReference type="Proteomes" id="UP000290287"/>
    </source>
</evidence>
<dbReference type="PANTHER" id="PTHR11757">
    <property type="entry name" value="PROTEASE FAMILY S9A OLIGOPEPTIDASE"/>
    <property type="match status" value="1"/>
</dbReference>
<dbReference type="InterPro" id="IPR023302">
    <property type="entry name" value="Pept_S9A_N"/>
</dbReference>
<dbReference type="Pfam" id="PF00326">
    <property type="entry name" value="Peptidase_S9"/>
    <property type="match status" value="1"/>
</dbReference>
<comment type="similarity">
    <text evidence="1">Belongs to the peptidase S9A family.</text>
</comment>
<accession>A0A4Q0YTT0</accession>
<evidence type="ECO:0000256" key="2">
    <source>
        <dbReference type="ARBA" id="ARBA00022670"/>
    </source>
</evidence>
<gene>
    <name evidence="7" type="ORF">CS022_02645</name>
</gene>
<feature type="domain" description="Peptidase S9A N-terminal" evidence="6">
    <location>
        <begin position="2"/>
        <end position="393"/>
    </location>
</feature>
<keyword evidence="2" id="KW-0645">Protease</keyword>
<evidence type="ECO:0000259" key="5">
    <source>
        <dbReference type="Pfam" id="PF00326"/>
    </source>
</evidence>
<keyword evidence="3 7" id="KW-0378">Hydrolase</keyword>
<dbReference type="Gene3D" id="2.130.10.120">
    <property type="entry name" value="Prolyl oligopeptidase, N-terminal domain"/>
    <property type="match status" value="1"/>
</dbReference>
<evidence type="ECO:0000259" key="6">
    <source>
        <dbReference type="Pfam" id="PF02897"/>
    </source>
</evidence>
<comment type="caution">
    <text evidence="7">The sequence shown here is derived from an EMBL/GenBank/DDBJ whole genome shotgun (WGS) entry which is preliminary data.</text>
</comment>
<dbReference type="InterPro" id="IPR051543">
    <property type="entry name" value="Serine_Peptidase_S9A"/>
</dbReference>
<organism evidence="7 8">
    <name type="scientific">Veronia nyctiphanis</name>
    <dbReference type="NCBI Taxonomy" id="1278244"/>
    <lineage>
        <taxon>Bacteria</taxon>
        <taxon>Pseudomonadati</taxon>
        <taxon>Pseudomonadota</taxon>
        <taxon>Gammaproteobacteria</taxon>
        <taxon>Vibrionales</taxon>
        <taxon>Vibrionaceae</taxon>
        <taxon>Veronia</taxon>
    </lineage>
</organism>
<evidence type="ECO:0000256" key="4">
    <source>
        <dbReference type="ARBA" id="ARBA00022825"/>
    </source>
</evidence>
<protein>
    <submittedName>
        <fullName evidence="7">Oligopeptidase B</fullName>
        <ecNumber evidence="7">3.4.21.83</ecNumber>
    </submittedName>
</protein>
<dbReference type="EC" id="3.4.21.83" evidence="7"/>
<feature type="domain" description="Peptidase S9 prolyl oligopeptidase catalytic" evidence="5">
    <location>
        <begin position="453"/>
        <end position="670"/>
    </location>
</feature>
<dbReference type="InterPro" id="IPR029058">
    <property type="entry name" value="AB_hydrolase_fold"/>
</dbReference>
<dbReference type="GO" id="GO:0004252">
    <property type="term" value="F:serine-type endopeptidase activity"/>
    <property type="evidence" value="ECO:0007669"/>
    <property type="project" value="UniProtKB-EC"/>
</dbReference>
<dbReference type="Pfam" id="PF02897">
    <property type="entry name" value="Peptidase_S9_N"/>
    <property type="match status" value="1"/>
</dbReference>
<dbReference type="SUPFAM" id="SSF50993">
    <property type="entry name" value="Peptidase/esterase 'gauge' domain"/>
    <property type="match status" value="1"/>
</dbReference>
<dbReference type="PRINTS" id="PR00862">
    <property type="entry name" value="PROLIGOPTASE"/>
</dbReference>
<proteinExistence type="inferred from homology"/>
<evidence type="ECO:0000256" key="1">
    <source>
        <dbReference type="ARBA" id="ARBA00005228"/>
    </source>
</evidence>
<dbReference type="GO" id="GO:0006508">
    <property type="term" value="P:proteolysis"/>
    <property type="evidence" value="ECO:0007669"/>
    <property type="project" value="UniProtKB-KW"/>
</dbReference>
<dbReference type="PANTHER" id="PTHR11757:SF19">
    <property type="entry name" value="PROLYL ENDOPEPTIDASE-LIKE"/>
    <property type="match status" value="1"/>
</dbReference>
<evidence type="ECO:0000313" key="7">
    <source>
        <dbReference type="EMBL" id="RXJ74666.1"/>
    </source>
</evidence>
<keyword evidence="8" id="KW-1185">Reference proteome</keyword>
<reference evidence="7 8" key="1">
    <citation type="submission" date="2017-10" db="EMBL/GenBank/DDBJ databases">
        <title>Nyctiphanis sp. nov., isolated from the stomach of the euphausiid Nyctiphanes simplex (Hansen, 1911) in the Gulf of California.</title>
        <authorList>
            <person name="Gomez-Gil B."/>
            <person name="Aguilar-Mendez M."/>
            <person name="Lopez-Cortes A."/>
            <person name="Gomez-Gutierrez J."/>
            <person name="Roque A."/>
            <person name="Lang E."/>
            <person name="Gonzalez-Castillo A."/>
        </authorList>
    </citation>
    <scope>NUCLEOTIDE SEQUENCE [LARGE SCALE GENOMIC DNA]</scope>
    <source>
        <strain evidence="7 8">CAIM 600</strain>
    </source>
</reference>
<dbReference type="Gene3D" id="3.40.50.1820">
    <property type="entry name" value="alpha/beta hydrolase"/>
    <property type="match status" value="1"/>
</dbReference>
<dbReference type="InterPro" id="IPR001375">
    <property type="entry name" value="Peptidase_S9_cat"/>
</dbReference>
<dbReference type="EMBL" id="PEIB01000002">
    <property type="protein sequence ID" value="RXJ74666.1"/>
    <property type="molecule type" value="Genomic_DNA"/>
</dbReference>
<dbReference type="SUPFAM" id="SSF53474">
    <property type="entry name" value="alpha/beta-Hydrolases"/>
    <property type="match status" value="1"/>
</dbReference>
<dbReference type="Proteomes" id="UP000290287">
    <property type="component" value="Unassembled WGS sequence"/>
</dbReference>
<evidence type="ECO:0000256" key="3">
    <source>
        <dbReference type="ARBA" id="ARBA00022801"/>
    </source>
</evidence>